<sequence length="150" mass="16598">MAESARVVSATRDIAAGAQRIFELIADPSLQPSWDGNDNLAAAEPGQRVHRVGDAFTMTLTLGTVRLNHVVEFDEGRRIAWRPSELGKTPPGHLWRWELTPVSETRTTVTHTYDWTALTDPDRLARAQATTAERLRASIDRLAAIAEDTP</sequence>
<comment type="caution">
    <text evidence="1">The sequence shown here is derived from an EMBL/GenBank/DDBJ whole genome shotgun (WGS) entry which is preliminary data.</text>
</comment>
<dbReference type="Pfam" id="PF10604">
    <property type="entry name" value="Polyketide_cyc2"/>
    <property type="match status" value="1"/>
</dbReference>
<name>A0ABQ1CDX2_9MYCO</name>
<evidence type="ECO:0008006" key="3">
    <source>
        <dbReference type="Google" id="ProtNLM"/>
    </source>
</evidence>
<proteinExistence type="predicted"/>
<dbReference type="Gene3D" id="3.30.530.20">
    <property type="match status" value="1"/>
</dbReference>
<dbReference type="InterPro" id="IPR019587">
    <property type="entry name" value="Polyketide_cyclase/dehydratase"/>
</dbReference>
<evidence type="ECO:0000313" key="1">
    <source>
        <dbReference type="EMBL" id="GFG82609.1"/>
    </source>
</evidence>
<keyword evidence="2" id="KW-1185">Reference proteome</keyword>
<gene>
    <name evidence="1" type="ORF">MPRG_58850</name>
</gene>
<accession>A0ABQ1CDX2</accession>
<dbReference type="EMBL" id="BLKX01000001">
    <property type="protein sequence ID" value="GFG82609.1"/>
    <property type="molecule type" value="Genomic_DNA"/>
</dbReference>
<reference evidence="1 2" key="1">
    <citation type="journal article" date="2019" name="Emerg. Microbes Infect.">
        <title>Comprehensive subspecies identification of 175 nontuberculous mycobacteria species based on 7547 genomic profiles.</title>
        <authorList>
            <person name="Matsumoto Y."/>
            <person name="Kinjo T."/>
            <person name="Motooka D."/>
            <person name="Nabeya D."/>
            <person name="Jung N."/>
            <person name="Uechi K."/>
            <person name="Horii T."/>
            <person name="Iida T."/>
            <person name="Fujita J."/>
            <person name="Nakamura S."/>
        </authorList>
    </citation>
    <scope>NUCLEOTIDE SEQUENCE [LARGE SCALE GENOMIC DNA]</scope>
    <source>
        <strain evidence="1 2">JCM 18565</strain>
    </source>
</reference>
<organism evidence="1 2">
    <name type="scientific">Mycobacterium paragordonae</name>
    <dbReference type="NCBI Taxonomy" id="1389713"/>
    <lineage>
        <taxon>Bacteria</taxon>
        <taxon>Bacillati</taxon>
        <taxon>Actinomycetota</taxon>
        <taxon>Actinomycetes</taxon>
        <taxon>Mycobacteriales</taxon>
        <taxon>Mycobacteriaceae</taxon>
        <taxon>Mycobacterium</taxon>
    </lineage>
</organism>
<dbReference type="CDD" id="cd07825">
    <property type="entry name" value="SRPBCC_7"/>
    <property type="match status" value="1"/>
</dbReference>
<dbReference type="InterPro" id="IPR023393">
    <property type="entry name" value="START-like_dom_sf"/>
</dbReference>
<dbReference type="Proteomes" id="UP000465240">
    <property type="component" value="Unassembled WGS sequence"/>
</dbReference>
<evidence type="ECO:0000313" key="2">
    <source>
        <dbReference type="Proteomes" id="UP000465240"/>
    </source>
</evidence>
<dbReference type="RefSeq" id="WP_120791330.1">
    <property type="nucleotide sequence ID" value="NZ_BLKX01000001.1"/>
</dbReference>
<protein>
    <recommendedName>
        <fullName evidence="3">Polyketide cyclase</fullName>
    </recommendedName>
</protein>
<dbReference type="SUPFAM" id="SSF55961">
    <property type="entry name" value="Bet v1-like"/>
    <property type="match status" value="1"/>
</dbReference>